<protein>
    <submittedName>
        <fullName evidence="2">Uncharacterized protein</fullName>
    </submittedName>
</protein>
<keyword evidence="1" id="KW-1133">Transmembrane helix</keyword>
<evidence type="ECO:0000313" key="2">
    <source>
        <dbReference type="EMBL" id="SEP15158.1"/>
    </source>
</evidence>
<evidence type="ECO:0000256" key="1">
    <source>
        <dbReference type="SAM" id="Phobius"/>
    </source>
</evidence>
<dbReference type="Proteomes" id="UP000199126">
    <property type="component" value="Unassembled WGS sequence"/>
</dbReference>
<accession>A0A1H8VJU8</accession>
<evidence type="ECO:0000313" key="3">
    <source>
        <dbReference type="Proteomes" id="UP000199126"/>
    </source>
</evidence>
<reference evidence="3" key="1">
    <citation type="submission" date="2016-10" db="EMBL/GenBank/DDBJ databases">
        <authorList>
            <person name="Varghese N."/>
            <person name="Submissions S."/>
        </authorList>
    </citation>
    <scope>NUCLEOTIDE SEQUENCE [LARGE SCALE GENOMIC DNA]</scope>
    <source>
        <strain evidence="3">CGMCC 1.10121</strain>
    </source>
</reference>
<keyword evidence="1" id="KW-0812">Transmembrane</keyword>
<gene>
    <name evidence="2" type="ORF">SAMN04487948_1175</name>
</gene>
<name>A0A1H8VJU8_9EURY</name>
<organism evidence="2 3">
    <name type="scientific">Halogranum amylolyticum</name>
    <dbReference type="NCBI Taxonomy" id="660520"/>
    <lineage>
        <taxon>Archaea</taxon>
        <taxon>Methanobacteriati</taxon>
        <taxon>Methanobacteriota</taxon>
        <taxon>Stenosarchaea group</taxon>
        <taxon>Halobacteria</taxon>
        <taxon>Halobacteriales</taxon>
        <taxon>Haloferacaceae</taxon>
    </lineage>
</organism>
<dbReference type="OrthoDB" id="386644at2157"/>
<keyword evidence="3" id="KW-1185">Reference proteome</keyword>
<dbReference type="EMBL" id="FODV01000017">
    <property type="protein sequence ID" value="SEP15158.1"/>
    <property type="molecule type" value="Genomic_DNA"/>
</dbReference>
<proteinExistence type="predicted"/>
<keyword evidence="1" id="KW-0472">Membrane</keyword>
<sequence>MFHSTFVFITFGVQAADRAPPAANQALQTMLTQFVLVFEPLGMLLVGVMAVVLGLIFVAIAFRETHYPRWFAVANPFVIQAVTGAIAFAAPDTPCRYRIQFLATGVLRDLNGVTVESAATPPLEPSKQDDVTVSILPLISPR</sequence>
<feature type="transmembrane region" description="Helical" evidence="1">
    <location>
        <begin position="42"/>
        <end position="62"/>
    </location>
</feature>
<dbReference type="AlphaFoldDB" id="A0A1H8VJU8"/>